<dbReference type="Gene3D" id="3.30.565.10">
    <property type="entry name" value="Histidine kinase-like ATPase, C-terminal domain"/>
    <property type="match status" value="1"/>
</dbReference>
<dbReference type="PIRSF" id="PIRSF002583">
    <property type="entry name" value="Hsp90"/>
    <property type="match status" value="1"/>
</dbReference>
<feature type="binding site" evidence="5">
    <location>
        <begin position="173"/>
        <end position="174"/>
    </location>
    <ligand>
        <name>ATP</name>
        <dbReference type="ChEBI" id="CHEBI:30616"/>
    </ligand>
</feature>
<feature type="region of interest" description="Disordered" evidence="6">
    <location>
        <begin position="49"/>
        <end position="73"/>
    </location>
</feature>
<feature type="region of interest" description="Disordered" evidence="6">
    <location>
        <begin position="585"/>
        <end position="608"/>
    </location>
</feature>
<feature type="binding site" evidence="5">
    <location>
        <position position="166"/>
    </location>
    <ligand>
        <name>ATP</name>
        <dbReference type="ChEBI" id="CHEBI:30616"/>
    </ligand>
</feature>
<keyword evidence="7" id="KW-0346">Stress response</keyword>
<dbReference type="Pfam" id="PF00183">
    <property type="entry name" value="HSP90"/>
    <property type="match status" value="1"/>
</dbReference>
<feature type="binding site" evidence="5">
    <location>
        <position position="107"/>
    </location>
    <ligand>
        <name>ATP</name>
        <dbReference type="ChEBI" id="CHEBI:30616"/>
    </ligand>
</feature>
<keyword evidence="4" id="KW-0143">Chaperone</keyword>
<dbReference type="GO" id="GO:0051082">
    <property type="term" value="F:unfolded protein binding"/>
    <property type="evidence" value="ECO:0007669"/>
    <property type="project" value="InterPro"/>
</dbReference>
<dbReference type="NCBIfam" id="NF003555">
    <property type="entry name" value="PRK05218.1"/>
    <property type="match status" value="1"/>
</dbReference>
<gene>
    <name evidence="7" type="ORF">AX774_g4061</name>
</gene>
<keyword evidence="8" id="KW-1185">Reference proteome</keyword>
<evidence type="ECO:0000313" key="8">
    <source>
        <dbReference type="Proteomes" id="UP000188320"/>
    </source>
</evidence>
<accession>A0A1R1PND6</accession>
<evidence type="ECO:0000256" key="1">
    <source>
        <dbReference type="ARBA" id="ARBA00008239"/>
    </source>
</evidence>
<proteinExistence type="inferred from homology"/>
<dbReference type="SUPFAM" id="SSF55874">
    <property type="entry name" value="ATPase domain of HSP90 chaperone/DNA topoisomerase II/histidine kinase"/>
    <property type="match status" value="1"/>
</dbReference>
<dbReference type="Pfam" id="PF13589">
    <property type="entry name" value="HATPase_c_3"/>
    <property type="match status" value="1"/>
</dbReference>
<feature type="binding site" evidence="5">
    <location>
        <position position="172"/>
    </location>
    <ligand>
        <name>ATP</name>
        <dbReference type="ChEBI" id="CHEBI:30616"/>
    </ligand>
</feature>
<dbReference type="InterPro" id="IPR037196">
    <property type="entry name" value="HSP90_C"/>
</dbReference>
<dbReference type="Gene3D" id="3.30.230.80">
    <property type="match status" value="1"/>
</dbReference>
<dbReference type="InterPro" id="IPR020568">
    <property type="entry name" value="Ribosomal_Su5_D2-typ_SF"/>
</dbReference>
<organism evidence="7 8">
    <name type="scientific">Zancudomyces culisetae</name>
    <name type="common">Gut fungus</name>
    <name type="synonym">Smittium culisetae</name>
    <dbReference type="NCBI Taxonomy" id="1213189"/>
    <lineage>
        <taxon>Eukaryota</taxon>
        <taxon>Fungi</taxon>
        <taxon>Fungi incertae sedis</taxon>
        <taxon>Zoopagomycota</taxon>
        <taxon>Kickxellomycotina</taxon>
        <taxon>Harpellomycetes</taxon>
        <taxon>Harpellales</taxon>
        <taxon>Legeriomycetaceae</taxon>
        <taxon>Zancudomyces</taxon>
    </lineage>
</organism>
<dbReference type="CDD" id="cd16927">
    <property type="entry name" value="HATPase_Hsp90-like"/>
    <property type="match status" value="1"/>
</dbReference>
<protein>
    <submittedName>
        <fullName evidence="7">Heat shock protein 75 kDa, mitochondrial</fullName>
    </submittedName>
</protein>
<feature type="binding site" evidence="5">
    <location>
        <position position="261"/>
    </location>
    <ligand>
        <name>ATP</name>
        <dbReference type="ChEBI" id="CHEBI:30616"/>
    </ligand>
</feature>
<evidence type="ECO:0000256" key="4">
    <source>
        <dbReference type="ARBA" id="ARBA00023186"/>
    </source>
</evidence>
<dbReference type="InterPro" id="IPR036890">
    <property type="entry name" value="HATPase_C_sf"/>
</dbReference>
<dbReference type="GO" id="GO:0016887">
    <property type="term" value="F:ATP hydrolysis activity"/>
    <property type="evidence" value="ECO:0007669"/>
    <property type="project" value="InterPro"/>
</dbReference>
<feature type="compositionally biased region" description="Basic and acidic residues" evidence="6">
    <location>
        <begin position="585"/>
        <end position="602"/>
    </location>
</feature>
<feature type="binding site" evidence="5">
    <location>
        <position position="412"/>
    </location>
    <ligand>
        <name>ATP</name>
        <dbReference type="ChEBI" id="CHEBI:30616"/>
    </ligand>
</feature>
<keyword evidence="2 5" id="KW-0547">Nucleotide-binding</keyword>
<dbReference type="GO" id="GO:0140662">
    <property type="term" value="F:ATP-dependent protein folding chaperone"/>
    <property type="evidence" value="ECO:0007669"/>
    <property type="project" value="InterPro"/>
</dbReference>
<dbReference type="Gene3D" id="1.20.120.790">
    <property type="entry name" value="Heat shock protein 90, C-terminal domain"/>
    <property type="match status" value="1"/>
</dbReference>
<evidence type="ECO:0000256" key="3">
    <source>
        <dbReference type="ARBA" id="ARBA00022840"/>
    </source>
</evidence>
<evidence type="ECO:0000256" key="2">
    <source>
        <dbReference type="ARBA" id="ARBA00022741"/>
    </source>
</evidence>
<dbReference type="HAMAP" id="MF_00505">
    <property type="entry name" value="HSP90"/>
    <property type="match status" value="1"/>
</dbReference>
<dbReference type="AlphaFoldDB" id="A0A1R1PND6"/>
<dbReference type="InterPro" id="IPR020575">
    <property type="entry name" value="Hsp90_N"/>
</dbReference>
<evidence type="ECO:0000313" key="7">
    <source>
        <dbReference type="EMBL" id="OMH82464.1"/>
    </source>
</evidence>
<feature type="binding site" evidence="5">
    <location>
        <position position="158"/>
    </location>
    <ligand>
        <name>ATP</name>
        <dbReference type="ChEBI" id="CHEBI:30616"/>
    </ligand>
</feature>
<sequence>MIKLLATRNLARNLLQQPSRSSSLQSTRKINTGVNKKFNGPATVAIKRDALARSSGKNMREYSTGESGSSSQQNVHEFKAETKKLLNIVAHSLYSQREVFVRELISNASDALEKLRYLQATNSDAVVSGEHDTEKLKIEINVDKENKKITIHDYGIGMTKNELVENLGTIAKSGSKAYIEEQLKQRADGGGDSKDETVSNIVGQFGVGFYSGFMVGDSMEVISKSSKANNATHEDNKAYLWKSEGLGTYTLEEVDSDIIGTKITINIKDDAKEFLDEYRIKEIVKKYSNFVGFPITVNGEQVNTIEAIWLKDKRNISDKEFDDFYKFITRDYDTYKYNLVYKTDSPLSIKAILYIPKTNSEMLYLEKTKTAGLSLYSRKVLIMSNCDKVLPEWLRFVKGVVDSEDLPLNLSRELLQQGRIITRLRDVLTSRVIKWLKDEARFEPEKYVEFYRAFGNYIKEGVFYSTDGAIKDDLISLLRFETLGAPENDKQPNTPLTSVDEYISRNKGDNIYYLCSPNRKYAEENPYYEPFKSLGVEVLLLTKSVDDHMMNSIANGYKKQYKFISIDSSQAKAELEKLSNIKKSEVKKDDDASNDVEKKESPLTESDSLSELQREELVSFLLPVFGPTRIKKIGFSSYLTKHPAVLTDFMSPSLRKMMLMMAESTNDQASGSTNALPMEPCNIELSPSHPVILKLYKLKDSDPQLASLIAEQVCDNAFISAGLMDDPRSMLTRLNDILMRLSK</sequence>
<name>A0A1R1PND6_ZANCU</name>
<keyword evidence="3 5" id="KW-0067">ATP-binding</keyword>
<dbReference type="OrthoDB" id="28737at2759"/>
<dbReference type="PANTHER" id="PTHR11528">
    <property type="entry name" value="HEAT SHOCK PROTEIN 90 FAMILY MEMBER"/>
    <property type="match status" value="1"/>
</dbReference>
<reference evidence="8" key="1">
    <citation type="submission" date="2017-01" db="EMBL/GenBank/DDBJ databases">
        <authorList>
            <person name="Wang Y."/>
            <person name="White M."/>
            <person name="Kvist S."/>
            <person name="Moncalvo J.-M."/>
        </authorList>
    </citation>
    <scope>NUCLEOTIDE SEQUENCE [LARGE SCALE GENOMIC DNA]</scope>
    <source>
        <strain evidence="8">COL-18-3</strain>
    </source>
</reference>
<dbReference type="GO" id="GO:0005524">
    <property type="term" value="F:ATP binding"/>
    <property type="evidence" value="ECO:0007669"/>
    <property type="project" value="UniProtKB-KW"/>
</dbReference>
<dbReference type="PRINTS" id="PR00775">
    <property type="entry name" value="HEATSHOCK90"/>
</dbReference>
<comment type="similarity">
    <text evidence="1">Belongs to the heat shock protein 90 family.</text>
</comment>
<feature type="binding site" evidence="5">
    <location>
        <position position="103"/>
    </location>
    <ligand>
        <name>ATP</name>
        <dbReference type="ChEBI" id="CHEBI:30616"/>
    </ligand>
</feature>
<dbReference type="FunFam" id="3.30.230.80:FF:000004">
    <property type="entry name" value="Heat shock protein 75 kDa"/>
    <property type="match status" value="1"/>
</dbReference>
<evidence type="ECO:0000256" key="6">
    <source>
        <dbReference type="SAM" id="MobiDB-lite"/>
    </source>
</evidence>
<evidence type="ECO:0000256" key="5">
    <source>
        <dbReference type="PIRSR" id="PIRSR002583-1"/>
    </source>
</evidence>
<dbReference type="EMBL" id="LSSK01000659">
    <property type="protein sequence ID" value="OMH82464.1"/>
    <property type="molecule type" value="Genomic_DNA"/>
</dbReference>
<feature type="binding site" evidence="5">
    <location>
        <position position="153"/>
    </location>
    <ligand>
        <name>ATP</name>
        <dbReference type="ChEBI" id="CHEBI:30616"/>
    </ligand>
</feature>
<dbReference type="Proteomes" id="UP000188320">
    <property type="component" value="Unassembled WGS sequence"/>
</dbReference>
<dbReference type="SUPFAM" id="SSF110942">
    <property type="entry name" value="HSP90 C-terminal domain"/>
    <property type="match status" value="1"/>
</dbReference>
<comment type="caution">
    <text evidence="7">The sequence shown here is derived from an EMBL/GenBank/DDBJ whole genome shotgun (WGS) entry which is preliminary data.</text>
</comment>
<feature type="compositionally biased region" description="Polar residues" evidence="6">
    <location>
        <begin position="64"/>
        <end position="73"/>
    </location>
</feature>
<dbReference type="SUPFAM" id="SSF54211">
    <property type="entry name" value="Ribosomal protein S5 domain 2-like"/>
    <property type="match status" value="1"/>
</dbReference>
<dbReference type="Gene3D" id="3.40.50.11260">
    <property type="match status" value="1"/>
</dbReference>
<feature type="binding site" evidence="5">
    <location>
        <begin position="204"/>
        <end position="209"/>
    </location>
    <ligand>
        <name>ATP</name>
        <dbReference type="ChEBI" id="CHEBI:30616"/>
    </ligand>
</feature>
<dbReference type="InterPro" id="IPR001404">
    <property type="entry name" value="Hsp90_fam"/>
</dbReference>